<evidence type="ECO:0000313" key="3">
    <source>
        <dbReference type="EMBL" id="HJD43342.1"/>
    </source>
</evidence>
<dbReference type="EMBL" id="DWUU01000060">
    <property type="protein sequence ID" value="HJD43342.1"/>
    <property type="molecule type" value="Genomic_DNA"/>
</dbReference>
<comment type="caution">
    <text evidence="3">The sequence shown here is derived from an EMBL/GenBank/DDBJ whole genome shotgun (WGS) entry which is preliminary data.</text>
</comment>
<evidence type="ECO:0000256" key="1">
    <source>
        <dbReference type="SAM" id="MobiDB-lite"/>
    </source>
</evidence>
<dbReference type="Proteomes" id="UP000823909">
    <property type="component" value="Unassembled WGS sequence"/>
</dbReference>
<feature type="compositionally biased region" description="Basic and acidic residues" evidence="1">
    <location>
        <begin position="196"/>
        <end position="211"/>
    </location>
</feature>
<proteinExistence type="predicted"/>
<evidence type="ECO:0000313" key="4">
    <source>
        <dbReference type="Proteomes" id="UP000823909"/>
    </source>
</evidence>
<feature type="domain" description="DUF6382" evidence="2">
    <location>
        <begin position="5"/>
        <end position="169"/>
    </location>
</feature>
<reference evidence="3" key="1">
    <citation type="journal article" date="2021" name="PeerJ">
        <title>Extensive microbial diversity within the chicken gut microbiome revealed by metagenomics and culture.</title>
        <authorList>
            <person name="Gilroy R."/>
            <person name="Ravi A."/>
            <person name="Getino M."/>
            <person name="Pursley I."/>
            <person name="Horton D.L."/>
            <person name="Alikhan N.F."/>
            <person name="Baker D."/>
            <person name="Gharbi K."/>
            <person name="Hall N."/>
            <person name="Watson M."/>
            <person name="Adriaenssens E.M."/>
            <person name="Foster-Nyarko E."/>
            <person name="Jarju S."/>
            <person name="Secka A."/>
            <person name="Antonio M."/>
            <person name="Oren A."/>
            <person name="Chaudhuri R.R."/>
            <person name="La Ragione R."/>
            <person name="Hildebrand F."/>
            <person name="Pallen M.J."/>
        </authorList>
    </citation>
    <scope>NUCLEOTIDE SEQUENCE</scope>
    <source>
        <strain evidence="3">ChiBcec15-3976</strain>
    </source>
</reference>
<protein>
    <recommendedName>
        <fullName evidence="2">DUF6382 domain-containing protein</fullName>
    </recommendedName>
</protein>
<sequence>MKITYENSWEYTDIHIDLPVPYEDNYQMRMLRANEIPGLAPVKGSGRDGSSRYTYRIRSGISIGKKYETGEMKKEDVHSLLDALLQTTEALQACMLSPDGLILTPEMIYTHGGKYQFCYLPAAEETCRVPLCRSFHTLTEYFVGRLDYHDTEGIFLVYRLHKETMKESYELRQILAECREEERQYRRESALREKKNYRREREKTETDRHPAEQPVLPEAPEKKGFIERAVSRFRTGRWGDWEDMITEMDD</sequence>
<name>A0A9D2RF70_9FIRM</name>
<organism evidence="3 4">
    <name type="scientific">Candidatus Mediterraneibacter quadrami</name>
    <dbReference type="NCBI Taxonomy" id="2838684"/>
    <lineage>
        <taxon>Bacteria</taxon>
        <taxon>Bacillati</taxon>
        <taxon>Bacillota</taxon>
        <taxon>Clostridia</taxon>
        <taxon>Lachnospirales</taxon>
        <taxon>Lachnospiraceae</taxon>
        <taxon>Mediterraneibacter</taxon>
    </lineage>
</organism>
<evidence type="ECO:0000259" key="2">
    <source>
        <dbReference type="Pfam" id="PF19909"/>
    </source>
</evidence>
<dbReference type="Pfam" id="PF19909">
    <property type="entry name" value="DUF6382"/>
    <property type="match status" value="1"/>
</dbReference>
<reference evidence="3" key="2">
    <citation type="submission" date="2021-04" db="EMBL/GenBank/DDBJ databases">
        <authorList>
            <person name="Gilroy R."/>
        </authorList>
    </citation>
    <scope>NUCLEOTIDE SEQUENCE</scope>
    <source>
        <strain evidence="3">ChiBcec15-3976</strain>
    </source>
</reference>
<gene>
    <name evidence="3" type="ORF">H9910_10165</name>
</gene>
<accession>A0A9D2RF70</accession>
<dbReference type="AlphaFoldDB" id="A0A9D2RF70"/>
<dbReference type="InterPro" id="IPR045962">
    <property type="entry name" value="DUF6382"/>
</dbReference>
<feature type="region of interest" description="Disordered" evidence="1">
    <location>
        <begin position="196"/>
        <end position="220"/>
    </location>
</feature>